<dbReference type="GO" id="GO:0007118">
    <property type="term" value="P:budding cell apical bud growth"/>
    <property type="evidence" value="ECO:0007669"/>
    <property type="project" value="EnsemblFungi"/>
</dbReference>
<evidence type="ECO:0000256" key="8">
    <source>
        <dbReference type="ARBA" id="ARBA00047899"/>
    </source>
</evidence>
<dbReference type="GO" id="GO:0005737">
    <property type="term" value="C:cytoplasm"/>
    <property type="evidence" value="ECO:0007669"/>
    <property type="project" value="TreeGrafter"/>
</dbReference>
<dbReference type="Proteomes" id="UP000189274">
    <property type="component" value="Unassembled WGS sequence"/>
</dbReference>
<dbReference type="InterPro" id="IPR050629">
    <property type="entry name" value="STE20/SPS1-PAK"/>
</dbReference>
<dbReference type="EMBL" id="MQVM01000037">
    <property type="protein sequence ID" value="ONH71334.1"/>
    <property type="molecule type" value="Genomic_DNA"/>
</dbReference>
<reference evidence="13" key="2">
    <citation type="submission" date="2014-08" db="EMBL/GenBank/DDBJ databases">
        <title>Exploiting Issatchenkia orientalis SD108 for Succinic Acid Production.</title>
        <authorList>
            <person name="Xiao H."/>
            <person name="Shao Z."/>
            <person name="Jiang Y."/>
            <person name="Dole S."/>
            <person name="Zhao H."/>
        </authorList>
    </citation>
    <scope>NUCLEOTIDE SEQUENCE [LARGE SCALE GENOMIC DNA]</scope>
    <source>
        <strain evidence="13">SD108</strain>
    </source>
</reference>
<feature type="compositionally biased region" description="Low complexity" evidence="11">
    <location>
        <begin position="764"/>
        <end position="781"/>
    </location>
</feature>
<dbReference type="FunFam" id="1.10.510.10:FF:000499">
    <property type="entry name" value="Serine/threonine-protein kinase KIC1"/>
    <property type="match status" value="1"/>
</dbReference>
<reference evidence="14" key="4">
    <citation type="submission" date="2017-01" db="EMBL/GenBank/DDBJ databases">
        <authorList>
            <person name="Mah S.A."/>
            <person name="Swanson W.J."/>
            <person name="Moy G.W."/>
            <person name="Vacquier V.D."/>
        </authorList>
    </citation>
    <scope>NUCLEOTIDE SEQUENCE [LARGE SCALE GENOMIC DNA]</scope>
    <source>
        <strain evidence="14">129</strain>
    </source>
</reference>
<dbReference type="Gene3D" id="1.10.510.10">
    <property type="entry name" value="Transferase(Phosphotransferase) domain 1"/>
    <property type="match status" value="1"/>
</dbReference>
<evidence type="ECO:0000313" key="15">
    <source>
        <dbReference type="Proteomes" id="UP000029867"/>
    </source>
</evidence>
<dbReference type="InterPro" id="IPR011009">
    <property type="entry name" value="Kinase-like_dom_sf"/>
</dbReference>
<gene>
    <name evidence="14" type="ORF">BOH78_4597</name>
    <name evidence="13" type="ORF">JL09_g3924</name>
</gene>
<dbReference type="GO" id="GO:0030447">
    <property type="term" value="P:filamentous growth"/>
    <property type="evidence" value="ECO:0007669"/>
    <property type="project" value="UniProtKB-ARBA"/>
</dbReference>
<dbReference type="PANTHER" id="PTHR48012">
    <property type="entry name" value="STERILE20-LIKE KINASE, ISOFORM B-RELATED"/>
    <property type="match status" value="1"/>
</dbReference>
<name>A0A099NYJ3_PICKU</name>
<feature type="region of interest" description="Disordered" evidence="11">
    <location>
        <begin position="291"/>
        <end position="327"/>
    </location>
</feature>
<evidence type="ECO:0000256" key="4">
    <source>
        <dbReference type="ARBA" id="ARBA00022679"/>
    </source>
</evidence>
<evidence type="ECO:0000256" key="10">
    <source>
        <dbReference type="PROSITE-ProRule" id="PRU10141"/>
    </source>
</evidence>
<dbReference type="eggNOG" id="KOG0201">
    <property type="taxonomic scope" value="Eukaryota"/>
</dbReference>
<evidence type="ECO:0000256" key="2">
    <source>
        <dbReference type="ARBA" id="ARBA00012513"/>
    </source>
</evidence>
<evidence type="ECO:0000256" key="11">
    <source>
        <dbReference type="SAM" id="MobiDB-lite"/>
    </source>
</evidence>
<evidence type="ECO:0000256" key="3">
    <source>
        <dbReference type="ARBA" id="ARBA00022527"/>
    </source>
</evidence>
<keyword evidence="5 10" id="KW-0547">Nucleotide-binding</keyword>
<keyword evidence="7 10" id="KW-0067">ATP-binding</keyword>
<dbReference type="GO" id="GO:0004674">
    <property type="term" value="F:protein serine/threonine kinase activity"/>
    <property type="evidence" value="ECO:0007669"/>
    <property type="project" value="UniProtKB-KW"/>
</dbReference>
<evidence type="ECO:0000256" key="6">
    <source>
        <dbReference type="ARBA" id="ARBA00022777"/>
    </source>
</evidence>
<dbReference type="GO" id="GO:0005524">
    <property type="term" value="F:ATP binding"/>
    <property type="evidence" value="ECO:0007669"/>
    <property type="project" value="UniProtKB-UniRule"/>
</dbReference>
<dbReference type="EMBL" id="JQFK01000049">
    <property type="protein sequence ID" value="KGK36901.1"/>
    <property type="molecule type" value="Genomic_DNA"/>
</dbReference>
<organism evidence="13 15">
    <name type="scientific">Pichia kudriavzevii</name>
    <name type="common">Yeast</name>
    <name type="synonym">Issatchenkia orientalis</name>
    <dbReference type="NCBI Taxonomy" id="4909"/>
    <lineage>
        <taxon>Eukaryota</taxon>
        <taxon>Fungi</taxon>
        <taxon>Dikarya</taxon>
        <taxon>Ascomycota</taxon>
        <taxon>Saccharomycotina</taxon>
        <taxon>Pichiomycetes</taxon>
        <taxon>Pichiales</taxon>
        <taxon>Pichiaceae</taxon>
        <taxon>Pichia</taxon>
    </lineage>
</organism>
<feature type="region of interest" description="Disordered" evidence="11">
    <location>
        <begin position="738"/>
        <end position="791"/>
    </location>
</feature>
<reference evidence="16" key="3">
    <citation type="journal article" date="2017" name="Genome Announc.">
        <title>Genome sequences of Cyberlindnera fabianii 65, Pichia kudriavzevii 129, and Saccharomyces cerevisiae 131 isolated from fermented masau fruits in Zimbabwe.</title>
        <authorList>
            <person name="van Rijswijck I.M.H."/>
            <person name="Derks M.F.L."/>
            <person name="Abee T."/>
            <person name="de Ridder D."/>
            <person name="Smid E.J."/>
        </authorList>
    </citation>
    <scope>NUCLEOTIDE SEQUENCE [LARGE SCALE GENOMIC DNA]</scope>
    <source>
        <strain evidence="16">129</strain>
    </source>
</reference>
<dbReference type="Pfam" id="PF00069">
    <property type="entry name" value="Pkinase"/>
    <property type="match status" value="1"/>
</dbReference>
<dbReference type="PROSITE" id="PS00107">
    <property type="entry name" value="PROTEIN_KINASE_ATP"/>
    <property type="match status" value="1"/>
</dbReference>
<dbReference type="InterPro" id="IPR008271">
    <property type="entry name" value="Ser/Thr_kinase_AS"/>
</dbReference>
<dbReference type="GO" id="GO:0005933">
    <property type="term" value="C:cellular bud"/>
    <property type="evidence" value="ECO:0007669"/>
    <property type="project" value="EnsemblFungi"/>
</dbReference>
<comment type="caution">
    <text evidence="13">The sequence shown here is derived from an EMBL/GenBank/DDBJ whole genome shotgun (WGS) entry which is preliminary data.</text>
</comment>
<reference evidence="15" key="1">
    <citation type="journal article" date="2014" name="Microb. Cell Fact.">
        <title>Exploiting Issatchenkia orientalis SD108 for succinic acid production.</title>
        <authorList>
            <person name="Xiao H."/>
            <person name="Shao Z."/>
            <person name="Jiang Y."/>
            <person name="Dole S."/>
            <person name="Zhao H."/>
        </authorList>
    </citation>
    <scope>NUCLEOTIDE SEQUENCE [LARGE SCALE GENOMIC DNA]</scope>
    <source>
        <strain evidence="15">SD108</strain>
    </source>
</reference>
<feature type="compositionally biased region" description="Polar residues" evidence="11">
    <location>
        <begin position="547"/>
        <end position="567"/>
    </location>
</feature>
<comment type="similarity">
    <text evidence="1">Belongs to the protein kinase superfamily. STE Ser/Thr protein kinase family. STE20 subfamily.</text>
</comment>
<evidence type="ECO:0000256" key="7">
    <source>
        <dbReference type="ARBA" id="ARBA00022840"/>
    </source>
</evidence>
<evidence type="ECO:0000256" key="9">
    <source>
        <dbReference type="ARBA" id="ARBA00048679"/>
    </source>
</evidence>
<feature type="domain" description="Protein kinase" evidence="12">
    <location>
        <begin position="11"/>
        <end position="264"/>
    </location>
</feature>
<keyword evidence="6 14" id="KW-0418">Kinase</keyword>
<comment type="catalytic activity">
    <reaction evidence="9">
        <text>L-seryl-[protein] + ATP = O-phospho-L-seryl-[protein] + ADP + H(+)</text>
        <dbReference type="Rhea" id="RHEA:17989"/>
        <dbReference type="Rhea" id="RHEA-COMP:9863"/>
        <dbReference type="Rhea" id="RHEA-COMP:11604"/>
        <dbReference type="ChEBI" id="CHEBI:15378"/>
        <dbReference type="ChEBI" id="CHEBI:29999"/>
        <dbReference type="ChEBI" id="CHEBI:30616"/>
        <dbReference type="ChEBI" id="CHEBI:83421"/>
        <dbReference type="ChEBI" id="CHEBI:456216"/>
        <dbReference type="EC" id="2.7.11.1"/>
    </reaction>
</comment>
<dbReference type="PROSITE" id="PS00108">
    <property type="entry name" value="PROTEIN_KINASE_ST"/>
    <property type="match status" value="1"/>
</dbReference>
<evidence type="ECO:0000313" key="13">
    <source>
        <dbReference type="EMBL" id="KGK36901.1"/>
    </source>
</evidence>
<dbReference type="PROSITE" id="PS50011">
    <property type="entry name" value="PROTEIN_KINASE_DOM"/>
    <property type="match status" value="1"/>
</dbReference>
<dbReference type="GO" id="GO:0000131">
    <property type="term" value="C:incipient cellular bud site"/>
    <property type="evidence" value="ECO:0007669"/>
    <property type="project" value="EnsemblFungi"/>
</dbReference>
<dbReference type="HOGENOM" id="CLU_009125_2_1_1"/>
<comment type="catalytic activity">
    <reaction evidence="8">
        <text>L-threonyl-[protein] + ATP = O-phospho-L-threonyl-[protein] + ADP + H(+)</text>
        <dbReference type="Rhea" id="RHEA:46608"/>
        <dbReference type="Rhea" id="RHEA-COMP:11060"/>
        <dbReference type="Rhea" id="RHEA-COMP:11605"/>
        <dbReference type="ChEBI" id="CHEBI:15378"/>
        <dbReference type="ChEBI" id="CHEBI:30013"/>
        <dbReference type="ChEBI" id="CHEBI:30616"/>
        <dbReference type="ChEBI" id="CHEBI:61977"/>
        <dbReference type="ChEBI" id="CHEBI:456216"/>
        <dbReference type="EC" id="2.7.11.1"/>
    </reaction>
</comment>
<dbReference type="Proteomes" id="UP000029867">
    <property type="component" value="Unassembled WGS sequence"/>
</dbReference>
<dbReference type="InterPro" id="IPR017441">
    <property type="entry name" value="Protein_kinase_ATP_BS"/>
</dbReference>
<evidence type="ECO:0000259" key="12">
    <source>
        <dbReference type="PROSITE" id="PS50011"/>
    </source>
</evidence>
<dbReference type="GO" id="GO:0031505">
    <property type="term" value="P:fungal-type cell wall organization"/>
    <property type="evidence" value="ECO:0007669"/>
    <property type="project" value="EnsemblFungi"/>
</dbReference>
<dbReference type="EC" id="2.7.11.1" evidence="2"/>
<sequence length="940" mass="104676">MGNKRDISTQYKLLEIIGRGKFGTVHKGYNVDTKQVVAIKILNLDTDHEEVKDIQQEIQFLSSLKSVPNITHYYGSYLKGHKLWILMDYCAGGSVRTLLKPGPLQEKYISVITRELLIALQFIHEHNVIHRDIKAANILISKEGRVKLCDFGVAAQLSSTALKRTTMAGTPYWMAPEVITEGATYNVKADIWSTGITIYEMATGNPPYSDKDALRAMQYITQHEPPRLEGRQYGPLLKEIISICLEEKPDVRPSAEELLKTKFIKNGKGYPTTLIKEVIGKYLVWRDNRAENNSHEDSPNGNTDREPTNPNEVGRPINDNNINGDGLTELEMSSTVSIAETTTSQGEGENIKWDFDSLKSAEFISENNIHLHGEETSKFEDFAFEANMNTNREFTTSPYNRTFTIGNTMINNGISNNKHLINTATTNQLDSIINSQVELPSMREPPKALLELFMEDAEYTGTSNNNPRNNSNNVKEYNNGYPDYDQNPLADLNMKKVEKPVSISNPPQSEPSIPSRQQISSPLVSIEIPNMDVIENEIQEREKQRSRSATVNLMPNSHNNSNVTLNPSLPKVESFISDQPLPVRKPTMSMPHRTPSPARALEQLNTNLQSSPSKQSSPLHMKPLSVTISQPLLQPLNNSSNKNKLQINLASIPNNKSATSSGPQTAPITSSTNAELLDSSIRQRSQMRIQMPVPVSATVGSFSNVFKENNTRQGSEGTDVNQFGFEVNSSSIPLAMTPVTEKPFFPNNTTTPEKELSRGESNPSHGSKISSFTSTSNSQLSKPFERKSSMESSLKYQPFSLQSTASVDNHYFSNQHSDNDKNTSIESDDYEKADVTLTNENISSNENAVTGLGMTTLNDSNKAVSQKNISEQHNFLAQDKLHDILTNTYMDINIISGFGLSINGSENDDEKQTNEIYTAEIDNLLRNMGDVLDILITGLR</sequence>
<dbReference type="VEuPathDB" id="FungiDB:C5L36_0D00340"/>
<feature type="compositionally biased region" description="Basic and acidic residues" evidence="11">
    <location>
        <begin position="291"/>
        <end position="307"/>
    </location>
</feature>
<evidence type="ECO:0000313" key="14">
    <source>
        <dbReference type="EMBL" id="ONH71334.1"/>
    </source>
</evidence>
<protein>
    <recommendedName>
        <fullName evidence="2">non-specific serine/threonine protein kinase</fullName>
        <ecNumber evidence="2">2.7.11.1</ecNumber>
    </recommendedName>
</protein>
<feature type="region of interest" description="Disordered" evidence="11">
    <location>
        <begin position="460"/>
        <end position="480"/>
    </location>
</feature>
<dbReference type="GO" id="GO:0043332">
    <property type="term" value="C:mating projection tip"/>
    <property type="evidence" value="ECO:0007669"/>
    <property type="project" value="EnsemblFungi"/>
</dbReference>
<dbReference type="PANTHER" id="PTHR48012:SF10">
    <property type="entry name" value="FI20177P1"/>
    <property type="match status" value="1"/>
</dbReference>
<evidence type="ECO:0000313" key="16">
    <source>
        <dbReference type="Proteomes" id="UP000189274"/>
    </source>
</evidence>
<dbReference type="InterPro" id="IPR000719">
    <property type="entry name" value="Prot_kinase_dom"/>
</dbReference>
<keyword evidence="3" id="KW-0723">Serine/threonine-protein kinase</keyword>
<feature type="compositionally biased region" description="Low complexity" evidence="11">
    <location>
        <begin position="463"/>
        <end position="473"/>
    </location>
</feature>
<feature type="region of interest" description="Disordered" evidence="11">
    <location>
        <begin position="543"/>
        <end position="568"/>
    </location>
</feature>
<evidence type="ECO:0000256" key="1">
    <source>
        <dbReference type="ARBA" id="ARBA00008874"/>
    </source>
</evidence>
<proteinExistence type="inferred from homology"/>
<evidence type="ECO:0000256" key="5">
    <source>
        <dbReference type="ARBA" id="ARBA00022741"/>
    </source>
</evidence>
<dbReference type="SMART" id="SM00220">
    <property type="entry name" value="S_TKc"/>
    <property type="match status" value="1"/>
</dbReference>
<accession>A0A099NYJ3</accession>
<keyword evidence="4" id="KW-0808">Transferase</keyword>
<dbReference type="SUPFAM" id="SSF56112">
    <property type="entry name" value="Protein kinase-like (PK-like)"/>
    <property type="match status" value="1"/>
</dbReference>
<dbReference type="AlphaFoldDB" id="A0A099NYJ3"/>
<feature type="binding site" evidence="10">
    <location>
        <position position="40"/>
    </location>
    <ligand>
        <name>ATP</name>
        <dbReference type="ChEBI" id="CHEBI:30616"/>
    </ligand>
</feature>